<sequence length="311" mass="33445">MKSANLLKGAGLLLFAAIFWGGLFPVAKSALIALDPYILTAIRYGSTALIFLVLLVWSEGRQALRLETRGLELWLFGSIGFAGFSLFVFAGLGSTTPEHGAVILALMPMITVLFNWGLKGNRPAGFTLATVLMAFVGVFLVVTAGHPRTAFTHAGMQGDLLILMGTVSWVIYTLGAARFQVWSPLRYSALSCAMGTISILAIALAAILLGFSKLPDFATLRHVWSELLYIVVFASVLAVLSWNAGIKMLGSLNGVLFINFVPITAFALGILLGHHFGDAELLGAALTIMALVANNLYLRRKDMSRPLRRAT</sequence>
<evidence type="ECO:0000256" key="1">
    <source>
        <dbReference type="ARBA" id="ARBA00004651"/>
    </source>
</evidence>
<dbReference type="EMBL" id="JBBPCO010000004">
    <property type="protein sequence ID" value="MEK8089338.1"/>
    <property type="molecule type" value="Genomic_DNA"/>
</dbReference>
<evidence type="ECO:0000259" key="7">
    <source>
        <dbReference type="Pfam" id="PF00892"/>
    </source>
</evidence>
<keyword evidence="5 6" id="KW-0472">Membrane</keyword>
<organism evidence="8 9">
    <name type="scientific">Thermithiobacillus plumbiphilus</name>
    <dbReference type="NCBI Taxonomy" id="1729899"/>
    <lineage>
        <taxon>Bacteria</taxon>
        <taxon>Pseudomonadati</taxon>
        <taxon>Pseudomonadota</taxon>
        <taxon>Acidithiobacillia</taxon>
        <taxon>Acidithiobacillales</taxon>
        <taxon>Thermithiobacillaceae</taxon>
        <taxon>Thermithiobacillus</taxon>
    </lineage>
</organism>
<name>A0ABU9DA46_9PROT</name>
<feature type="transmembrane region" description="Helical" evidence="6">
    <location>
        <begin position="156"/>
        <end position="175"/>
    </location>
</feature>
<keyword evidence="2" id="KW-1003">Cell membrane</keyword>
<feature type="transmembrane region" description="Helical" evidence="6">
    <location>
        <begin position="254"/>
        <end position="275"/>
    </location>
</feature>
<dbReference type="SUPFAM" id="SSF103481">
    <property type="entry name" value="Multidrug resistance efflux transporter EmrE"/>
    <property type="match status" value="2"/>
</dbReference>
<dbReference type="InterPro" id="IPR037185">
    <property type="entry name" value="EmrE-like"/>
</dbReference>
<gene>
    <name evidence="8" type="ORF">WOB96_06115</name>
</gene>
<evidence type="ECO:0000256" key="6">
    <source>
        <dbReference type="SAM" id="Phobius"/>
    </source>
</evidence>
<dbReference type="InterPro" id="IPR000620">
    <property type="entry name" value="EamA_dom"/>
</dbReference>
<dbReference type="RefSeq" id="WP_341370396.1">
    <property type="nucleotide sequence ID" value="NZ_JBBPCO010000004.1"/>
</dbReference>
<evidence type="ECO:0000313" key="9">
    <source>
        <dbReference type="Proteomes" id="UP001446205"/>
    </source>
</evidence>
<feature type="transmembrane region" description="Helical" evidence="6">
    <location>
        <begin position="12"/>
        <end position="31"/>
    </location>
</feature>
<feature type="transmembrane region" description="Helical" evidence="6">
    <location>
        <begin position="187"/>
        <end position="211"/>
    </location>
</feature>
<reference evidence="8 9" key="1">
    <citation type="submission" date="2024-04" db="EMBL/GenBank/DDBJ databases">
        <authorList>
            <person name="Abashina T."/>
            <person name="Shaikin A."/>
        </authorList>
    </citation>
    <scope>NUCLEOTIDE SEQUENCE [LARGE SCALE GENOMIC DNA]</scope>
    <source>
        <strain evidence="8 9">AAFK</strain>
    </source>
</reference>
<feature type="transmembrane region" description="Helical" evidence="6">
    <location>
        <begin position="281"/>
        <end position="298"/>
    </location>
</feature>
<feature type="domain" description="EamA" evidence="7">
    <location>
        <begin position="157"/>
        <end position="293"/>
    </location>
</feature>
<evidence type="ECO:0000256" key="4">
    <source>
        <dbReference type="ARBA" id="ARBA00022989"/>
    </source>
</evidence>
<feature type="transmembrane region" description="Helical" evidence="6">
    <location>
        <begin position="99"/>
        <end position="118"/>
    </location>
</feature>
<protein>
    <submittedName>
        <fullName evidence="8">DMT family transporter</fullName>
    </submittedName>
</protein>
<evidence type="ECO:0000256" key="3">
    <source>
        <dbReference type="ARBA" id="ARBA00022692"/>
    </source>
</evidence>
<keyword evidence="4 6" id="KW-1133">Transmembrane helix</keyword>
<keyword evidence="9" id="KW-1185">Reference proteome</keyword>
<dbReference type="InterPro" id="IPR051258">
    <property type="entry name" value="Diverse_Substrate_Transporter"/>
</dbReference>
<evidence type="ECO:0000256" key="5">
    <source>
        <dbReference type="ARBA" id="ARBA00023136"/>
    </source>
</evidence>
<evidence type="ECO:0000313" key="8">
    <source>
        <dbReference type="EMBL" id="MEK8089338.1"/>
    </source>
</evidence>
<feature type="transmembrane region" description="Helical" evidence="6">
    <location>
        <begin position="37"/>
        <end position="58"/>
    </location>
</feature>
<feature type="transmembrane region" description="Helical" evidence="6">
    <location>
        <begin position="125"/>
        <end position="144"/>
    </location>
</feature>
<feature type="transmembrane region" description="Helical" evidence="6">
    <location>
        <begin position="70"/>
        <end position="93"/>
    </location>
</feature>
<proteinExistence type="predicted"/>
<comment type="caution">
    <text evidence="8">The sequence shown here is derived from an EMBL/GenBank/DDBJ whole genome shotgun (WGS) entry which is preliminary data.</text>
</comment>
<accession>A0ABU9DA46</accession>
<dbReference type="PANTHER" id="PTHR42920:SF14">
    <property type="entry name" value="TRANSPORTER, DRUG_METABOLITE EXPORTER FAMILY"/>
    <property type="match status" value="1"/>
</dbReference>
<dbReference type="PANTHER" id="PTHR42920">
    <property type="entry name" value="OS03G0707200 PROTEIN-RELATED"/>
    <property type="match status" value="1"/>
</dbReference>
<feature type="transmembrane region" description="Helical" evidence="6">
    <location>
        <begin position="223"/>
        <end position="242"/>
    </location>
</feature>
<feature type="domain" description="EamA" evidence="7">
    <location>
        <begin position="8"/>
        <end position="143"/>
    </location>
</feature>
<dbReference type="Pfam" id="PF00892">
    <property type="entry name" value="EamA"/>
    <property type="match status" value="2"/>
</dbReference>
<keyword evidence="3 6" id="KW-0812">Transmembrane</keyword>
<comment type="subcellular location">
    <subcellularLocation>
        <location evidence="1">Cell membrane</location>
        <topology evidence="1">Multi-pass membrane protein</topology>
    </subcellularLocation>
</comment>
<dbReference type="Proteomes" id="UP001446205">
    <property type="component" value="Unassembled WGS sequence"/>
</dbReference>
<evidence type="ECO:0000256" key="2">
    <source>
        <dbReference type="ARBA" id="ARBA00022475"/>
    </source>
</evidence>